<dbReference type="GO" id="GO:0046653">
    <property type="term" value="P:tetrahydrofolate metabolic process"/>
    <property type="evidence" value="ECO:0007669"/>
    <property type="project" value="TreeGrafter"/>
</dbReference>
<dbReference type="InterPro" id="IPR050554">
    <property type="entry name" value="Met_Synthase/Corrinoid"/>
</dbReference>
<dbReference type="SUPFAM" id="SSF47644">
    <property type="entry name" value="Methionine synthase domain"/>
    <property type="match status" value="1"/>
</dbReference>
<evidence type="ECO:0000313" key="5">
    <source>
        <dbReference type="EMBL" id="PKQ28271.1"/>
    </source>
</evidence>
<evidence type="ECO:0000259" key="3">
    <source>
        <dbReference type="PROSITE" id="PS51332"/>
    </source>
</evidence>
<dbReference type="Pfam" id="PF02310">
    <property type="entry name" value="B12-binding"/>
    <property type="match status" value="1"/>
</dbReference>
<dbReference type="SMART" id="SM01018">
    <property type="entry name" value="B12-binding_2"/>
    <property type="match status" value="1"/>
</dbReference>
<evidence type="ECO:0000256" key="2">
    <source>
        <dbReference type="ARBA" id="ARBA00023285"/>
    </source>
</evidence>
<evidence type="ECO:0000313" key="6">
    <source>
        <dbReference type="Proteomes" id="UP000233654"/>
    </source>
</evidence>
<name>A0A2N3G6D3_9ACTN</name>
<dbReference type="SUPFAM" id="SSF52242">
    <property type="entry name" value="Cobalamin (vitamin B12)-binding domain"/>
    <property type="match status" value="1"/>
</dbReference>
<dbReference type="GO" id="GO:0005829">
    <property type="term" value="C:cytosol"/>
    <property type="evidence" value="ECO:0007669"/>
    <property type="project" value="TreeGrafter"/>
</dbReference>
<dbReference type="GO" id="GO:0031419">
    <property type="term" value="F:cobalamin binding"/>
    <property type="evidence" value="ECO:0007669"/>
    <property type="project" value="InterPro"/>
</dbReference>
<dbReference type="GO" id="GO:0046872">
    <property type="term" value="F:metal ion binding"/>
    <property type="evidence" value="ECO:0007669"/>
    <property type="project" value="UniProtKB-KW"/>
</dbReference>
<feature type="domain" description="B12-binding N-terminal" evidence="4">
    <location>
        <begin position="1"/>
        <end position="92"/>
    </location>
</feature>
<dbReference type="PROSITE" id="PS51332">
    <property type="entry name" value="B12_BINDING"/>
    <property type="match status" value="1"/>
</dbReference>
<comment type="caution">
    <text evidence="5">The sequence shown here is derived from an EMBL/GenBank/DDBJ whole genome shotgun (WGS) entry which is preliminary data.</text>
</comment>
<dbReference type="InterPro" id="IPR003759">
    <property type="entry name" value="Cbl-bd_cap"/>
</dbReference>
<dbReference type="InterPro" id="IPR036594">
    <property type="entry name" value="Meth_synthase_dom"/>
</dbReference>
<gene>
    <name evidence="5" type="ORF">CVT63_03675</name>
</gene>
<dbReference type="InterPro" id="IPR036724">
    <property type="entry name" value="Cobalamin-bd_sf"/>
</dbReference>
<keyword evidence="1" id="KW-0479">Metal-binding</keyword>
<dbReference type="InterPro" id="IPR006158">
    <property type="entry name" value="Cobalamin-bd"/>
</dbReference>
<dbReference type="GO" id="GO:0008705">
    <property type="term" value="F:methionine synthase activity"/>
    <property type="evidence" value="ECO:0007669"/>
    <property type="project" value="TreeGrafter"/>
</dbReference>
<dbReference type="PANTHER" id="PTHR45833">
    <property type="entry name" value="METHIONINE SYNTHASE"/>
    <property type="match status" value="1"/>
</dbReference>
<dbReference type="AlphaFoldDB" id="A0A2N3G6D3"/>
<dbReference type="Gene3D" id="3.40.50.280">
    <property type="entry name" value="Cobalamin-binding domain"/>
    <property type="match status" value="1"/>
</dbReference>
<protein>
    <recommendedName>
        <fullName evidence="7">Cobalamin-binding protein</fullName>
    </recommendedName>
</protein>
<keyword evidence="2" id="KW-0170">Cobalt</keyword>
<reference evidence="5 6" key="1">
    <citation type="journal article" date="2017" name="ISME J.">
        <title>Potential for microbial H2 and metal transformations associated with novel bacteria and archaea in deep terrestrial subsurface sediments.</title>
        <authorList>
            <person name="Hernsdorf A.W."/>
            <person name="Amano Y."/>
            <person name="Miyakawa K."/>
            <person name="Ise K."/>
            <person name="Suzuki Y."/>
            <person name="Anantharaman K."/>
            <person name="Probst A."/>
            <person name="Burstein D."/>
            <person name="Thomas B.C."/>
            <person name="Banfield J.F."/>
        </authorList>
    </citation>
    <scope>NUCLEOTIDE SEQUENCE [LARGE SCALE GENOMIC DNA]</scope>
    <source>
        <strain evidence="5">HGW-Actinobacteria-3</strain>
    </source>
</reference>
<evidence type="ECO:0008006" key="7">
    <source>
        <dbReference type="Google" id="ProtNLM"/>
    </source>
</evidence>
<dbReference type="EMBL" id="PHEX01000024">
    <property type="protein sequence ID" value="PKQ28271.1"/>
    <property type="molecule type" value="Genomic_DNA"/>
</dbReference>
<accession>A0A2N3G6D3</accession>
<dbReference type="Proteomes" id="UP000233654">
    <property type="component" value="Unassembled WGS sequence"/>
</dbReference>
<feature type="domain" description="B12-binding" evidence="3">
    <location>
        <begin position="92"/>
        <end position="215"/>
    </location>
</feature>
<sequence>MEVKVEDYIGKVKVVVRDLELEDTPDLLREALDAGITAPELLAAMCDGMSEVGSLFEKGEYYLADLVLAGEVMKDGLEVLEPLLEGCEAMAKGTVVLCTVKGDVHDIGKNLVATMLKSSGFEVIDLGVDVDAARVVDAVKFSGARGVGLSVLLTSMVDSIGEVVKELDSAGLRDQVKIAIGGACTTEELVRKMGVDALGRDAVEAVRIFESFMEA</sequence>
<dbReference type="Pfam" id="PF02607">
    <property type="entry name" value="B12-binding_2"/>
    <property type="match status" value="1"/>
</dbReference>
<dbReference type="PROSITE" id="PS51337">
    <property type="entry name" value="B12_BINDING_NTER"/>
    <property type="match status" value="1"/>
</dbReference>
<dbReference type="PANTHER" id="PTHR45833:SF1">
    <property type="entry name" value="METHIONINE SYNTHASE"/>
    <property type="match status" value="1"/>
</dbReference>
<proteinExistence type="predicted"/>
<evidence type="ECO:0000259" key="4">
    <source>
        <dbReference type="PROSITE" id="PS51337"/>
    </source>
</evidence>
<dbReference type="GO" id="GO:0050667">
    <property type="term" value="P:homocysteine metabolic process"/>
    <property type="evidence" value="ECO:0007669"/>
    <property type="project" value="TreeGrafter"/>
</dbReference>
<evidence type="ECO:0000256" key="1">
    <source>
        <dbReference type="ARBA" id="ARBA00022723"/>
    </source>
</evidence>
<organism evidence="5 6">
    <name type="scientific">Candidatus Anoxymicrobium japonicum</name>
    <dbReference type="NCBI Taxonomy" id="2013648"/>
    <lineage>
        <taxon>Bacteria</taxon>
        <taxon>Bacillati</taxon>
        <taxon>Actinomycetota</taxon>
        <taxon>Candidatus Geothermincolia</taxon>
        <taxon>Candidatus Geothermincolales</taxon>
        <taxon>Candidatus Anoxymicrobiaceae</taxon>
        <taxon>Candidatus Anoxymicrobium</taxon>
    </lineage>
</organism>
<dbReference type="Gene3D" id="1.10.1240.10">
    <property type="entry name" value="Methionine synthase domain"/>
    <property type="match status" value="1"/>
</dbReference>